<evidence type="ECO:0000313" key="10">
    <source>
        <dbReference type="Proteomes" id="UP000605986"/>
    </source>
</evidence>
<comment type="catalytic activity">
    <reaction evidence="6">
        <text>a 5'-end NAD(+)-phospho-ribonucleoside in mRNA + H2O = a 5'-end phospho-ribonucleoside in mRNA + NAD(+) + H(+)</text>
        <dbReference type="Rhea" id="RHEA:60880"/>
        <dbReference type="Rhea" id="RHEA-COMP:15692"/>
        <dbReference type="Rhea" id="RHEA-COMP:15698"/>
        <dbReference type="ChEBI" id="CHEBI:15377"/>
        <dbReference type="ChEBI" id="CHEBI:15378"/>
        <dbReference type="ChEBI" id="CHEBI:57540"/>
        <dbReference type="ChEBI" id="CHEBI:138282"/>
        <dbReference type="ChEBI" id="CHEBI:144029"/>
    </reaction>
    <physiologicalReaction direction="left-to-right" evidence="6">
        <dbReference type="Rhea" id="RHEA:60881"/>
    </physiologicalReaction>
</comment>
<dbReference type="GO" id="GO:0110155">
    <property type="term" value="P:NAD-cap decapping"/>
    <property type="evidence" value="ECO:0007669"/>
    <property type="project" value="TreeGrafter"/>
</dbReference>
<keyword evidence="7" id="KW-0378">Hydrolase</keyword>
<dbReference type="PANTHER" id="PTHR12395:SF9">
    <property type="entry name" value="DECAPPING AND EXORIBONUCLEASE PROTEIN"/>
    <property type="match status" value="1"/>
</dbReference>
<dbReference type="GO" id="GO:0004518">
    <property type="term" value="F:nuclease activity"/>
    <property type="evidence" value="ECO:0007669"/>
    <property type="project" value="UniProtKB-KW"/>
</dbReference>
<dbReference type="PANTHER" id="PTHR12395">
    <property type="entry name" value="DOM-3 RELATED"/>
    <property type="match status" value="1"/>
</dbReference>
<dbReference type="InterPro" id="IPR039039">
    <property type="entry name" value="RAI1-like_fam"/>
</dbReference>
<evidence type="ECO:0000256" key="4">
    <source>
        <dbReference type="ARBA" id="ARBA00044692"/>
    </source>
</evidence>
<accession>A0A8H4KLT8</accession>
<protein>
    <recommendedName>
        <fullName evidence="7">Decapping nuclease</fullName>
        <ecNumber evidence="7">3.6.1.-</ecNumber>
    </recommendedName>
</protein>
<keyword evidence="7" id="KW-0479">Metal-binding</keyword>
<comment type="subcellular location">
    <subcellularLocation>
        <location evidence="7">Nucleus</location>
    </subcellularLocation>
</comment>
<keyword evidence="7" id="KW-0540">Nuclease</keyword>
<comment type="cofactor">
    <cofactor evidence="1 7">
        <name>a divalent metal cation</name>
        <dbReference type="ChEBI" id="CHEBI:60240"/>
    </cofactor>
</comment>
<evidence type="ECO:0000256" key="6">
    <source>
        <dbReference type="ARBA" id="ARBA00048124"/>
    </source>
</evidence>
<evidence type="ECO:0000259" key="8">
    <source>
        <dbReference type="Pfam" id="PF08652"/>
    </source>
</evidence>
<reference evidence="9" key="1">
    <citation type="submission" date="2020-01" db="EMBL/GenBank/DDBJ databases">
        <title>Identification and distribution of gene clusters putatively required for synthesis of sphingolipid metabolism inhibitors in phylogenetically diverse species of the filamentous fungus Fusarium.</title>
        <authorList>
            <person name="Kim H.-S."/>
            <person name="Busman M."/>
            <person name="Brown D.W."/>
            <person name="Divon H."/>
            <person name="Uhlig S."/>
            <person name="Proctor R.H."/>
        </authorList>
    </citation>
    <scope>NUCLEOTIDE SEQUENCE</scope>
    <source>
        <strain evidence="9">NRRL 53441</strain>
    </source>
</reference>
<comment type="similarity">
    <text evidence="2 7">Belongs to the DXO/Dom3Z family.</text>
</comment>
<proteinExistence type="inferred from homology"/>
<feature type="domain" description="RAI1-like" evidence="8">
    <location>
        <begin position="21"/>
        <end position="361"/>
    </location>
</feature>
<evidence type="ECO:0000256" key="7">
    <source>
        <dbReference type="RuleBase" id="RU367113"/>
    </source>
</evidence>
<name>A0A8H4KLT8_9HYPO</name>
<dbReference type="AlphaFoldDB" id="A0A8H4KLT8"/>
<organism evidence="9 10">
    <name type="scientific">Fusarium austroafricanum</name>
    <dbReference type="NCBI Taxonomy" id="2364996"/>
    <lineage>
        <taxon>Eukaryota</taxon>
        <taxon>Fungi</taxon>
        <taxon>Dikarya</taxon>
        <taxon>Ascomycota</taxon>
        <taxon>Pezizomycotina</taxon>
        <taxon>Sordariomycetes</taxon>
        <taxon>Hypocreomycetidae</taxon>
        <taxon>Hypocreales</taxon>
        <taxon>Nectriaceae</taxon>
        <taxon>Fusarium</taxon>
        <taxon>Fusarium concolor species complex</taxon>
    </lineage>
</organism>
<comment type="function">
    <text evidence="5">Decapping enzyme for NAD-capped RNAs: specifically hydrolyzes the nicotinamide adenine dinucleotide (NAD) cap from a subset of RNAs by removing the entire NAD moiety from the 5'-end of an NAD-capped RNA. The NAD-cap is present at the 5'-end of some RNAs and snoRNAs. In contrast to the canonical 5'-end N7 methylguanosine (m7G) cap, the NAD cap promotes mRNA decay. Also acts as a non-canonical decapping enzyme that removes the entire cap structure of m7G capped or incompletely capped RNAs. Has decapping activity toward incomplete 5'-end m7G cap mRNAs such as unmethylated 5'-end-capped RNA (cap0), while it has no activity toward 2'-O-ribose methylated m7G cap (cap1). Also possesses RNA 5'-pyrophosphohydrolase activity by hydrolyzing the 5'-end triphosphate to release pyrophosphates. Stimulates exoribonuclease activity of Rat1, allowing it to degrade RNAs with stable secondary structure more effectively.</text>
</comment>
<evidence type="ECO:0000256" key="5">
    <source>
        <dbReference type="ARBA" id="ARBA00046211"/>
    </source>
</evidence>
<dbReference type="GO" id="GO:0034353">
    <property type="term" value="F:mRNA 5'-diphosphatase activity"/>
    <property type="evidence" value="ECO:0007669"/>
    <property type="project" value="TreeGrafter"/>
</dbReference>
<dbReference type="OrthoDB" id="5853397at2759"/>
<evidence type="ECO:0000256" key="1">
    <source>
        <dbReference type="ARBA" id="ARBA00001968"/>
    </source>
</evidence>
<dbReference type="GO" id="GO:0005634">
    <property type="term" value="C:nucleus"/>
    <property type="evidence" value="ECO:0007669"/>
    <property type="project" value="UniProtKB-SubCell"/>
</dbReference>
<evidence type="ECO:0000313" key="9">
    <source>
        <dbReference type="EMBL" id="KAF4452667.1"/>
    </source>
</evidence>
<keyword evidence="7" id="KW-0547">Nucleotide-binding</keyword>
<keyword evidence="10" id="KW-1185">Reference proteome</keyword>
<dbReference type="GO" id="GO:0005829">
    <property type="term" value="C:cytosol"/>
    <property type="evidence" value="ECO:0007669"/>
    <property type="project" value="TreeGrafter"/>
</dbReference>
<comment type="catalytic activity">
    <reaction evidence="3">
        <text>a 5'-end (N(7)-methyl 5'-triphosphoguanosine)-ribonucleoside-ribonucleotide in mRNA + H2O = a (N(7)-methyl 5'-triphosphoguanosine)-nucleoside + a 5'-end phospho-ribonucleoside in mRNA + H(+)</text>
        <dbReference type="Rhea" id="RHEA:66928"/>
        <dbReference type="Rhea" id="RHEA-COMP:15692"/>
        <dbReference type="Rhea" id="RHEA-COMP:17313"/>
        <dbReference type="ChEBI" id="CHEBI:15377"/>
        <dbReference type="ChEBI" id="CHEBI:15378"/>
        <dbReference type="ChEBI" id="CHEBI:138282"/>
        <dbReference type="ChEBI" id="CHEBI:172876"/>
        <dbReference type="ChEBI" id="CHEBI:172877"/>
    </reaction>
    <physiologicalReaction direction="left-to-right" evidence="3">
        <dbReference type="Rhea" id="RHEA:66929"/>
    </physiologicalReaction>
</comment>
<dbReference type="InterPro" id="IPR013961">
    <property type="entry name" value="RAI1"/>
</dbReference>
<keyword evidence="7" id="KW-0539">Nucleus</keyword>
<comment type="catalytic activity">
    <reaction evidence="4">
        <text>a 5'-end triphospho-ribonucleoside in mRNA + H2O = a 5'-end phospho-ribonucleoside in mRNA + diphosphate + H(+)</text>
        <dbReference type="Rhea" id="RHEA:78683"/>
        <dbReference type="Rhea" id="RHEA-COMP:15692"/>
        <dbReference type="Rhea" id="RHEA-COMP:17164"/>
        <dbReference type="ChEBI" id="CHEBI:15377"/>
        <dbReference type="ChEBI" id="CHEBI:15378"/>
        <dbReference type="ChEBI" id="CHEBI:33019"/>
        <dbReference type="ChEBI" id="CHEBI:138282"/>
        <dbReference type="ChEBI" id="CHEBI:167618"/>
    </reaction>
    <physiologicalReaction direction="left-to-right" evidence="4">
        <dbReference type="Rhea" id="RHEA:78684"/>
    </physiologicalReaction>
</comment>
<dbReference type="EC" id="3.6.1.-" evidence="7"/>
<dbReference type="Proteomes" id="UP000605986">
    <property type="component" value="Unassembled WGS sequence"/>
</dbReference>
<comment type="caution">
    <text evidence="9">The sequence shown here is derived from an EMBL/GenBank/DDBJ whole genome shotgun (WGS) entry which is preliminary data.</text>
</comment>
<keyword evidence="7" id="KW-0694">RNA-binding</keyword>
<gene>
    <name evidence="9" type="ORF">F53441_4535</name>
</gene>
<dbReference type="GO" id="GO:0000166">
    <property type="term" value="F:nucleotide binding"/>
    <property type="evidence" value="ECO:0007669"/>
    <property type="project" value="UniProtKB-KW"/>
</dbReference>
<evidence type="ECO:0000256" key="3">
    <source>
        <dbReference type="ARBA" id="ARBA00044676"/>
    </source>
</evidence>
<dbReference type="EMBL" id="JAADJG010000178">
    <property type="protein sequence ID" value="KAF4452667.1"/>
    <property type="molecule type" value="Genomic_DNA"/>
</dbReference>
<dbReference type="GO" id="GO:0046872">
    <property type="term" value="F:metal ion binding"/>
    <property type="evidence" value="ECO:0007669"/>
    <property type="project" value="UniProtKB-KW"/>
</dbReference>
<evidence type="ECO:0000256" key="2">
    <source>
        <dbReference type="ARBA" id="ARBA00006562"/>
    </source>
</evidence>
<dbReference type="GO" id="GO:0003723">
    <property type="term" value="F:RNA binding"/>
    <property type="evidence" value="ECO:0007669"/>
    <property type="project" value="UniProtKB-KW"/>
</dbReference>
<sequence length="375" mass="42948">MATRFAVQPLGRFAGASQPVKRPKEFTYFSYDDNHEFHLDDSSLKYYYTPQLGADLSKGFDMFQKLNDTGDDHLDSLLKTITAHEQETGKKIDANIVTWRGMMTKIMAAPFDQIDGRFEKSTTGADSKSFIEENNAYKMASRSNEGNNNRRRGPPLEVMQFWGYKFETLSTLPAPWAEMSRDFIENRENEVVNNKAQYCSVVRTGIGKSILCLGGEVDAIWDSKPEEKGSPINWVELKTSAEIRNAGDMENFNRKLMKYWIQSFLLGVPRIIVGFRTRDGILVEAREIETHRIPDMVNARPDPKWNADMCVNFAAAFLEWLTENINDEGVWRIRREPQSPTIELFKVEEAGHGDILSDEFKNWRIKLALGPSDTF</sequence>
<dbReference type="GO" id="GO:0000956">
    <property type="term" value="P:nuclear-transcribed mRNA catabolic process"/>
    <property type="evidence" value="ECO:0007669"/>
    <property type="project" value="TreeGrafter"/>
</dbReference>
<dbReference type="Pfam" id="PF08652">
    <property type="entry name" value="RAI1"/>
    <property type="match status" value="1"/>
</dbReference>